<evidence type="ECO:0008006" key="3">
    <source>
        <dbReference type="Google" id="ProtNLM"/>
    </source>
</evidence>
<dbReference type="Proteomes" id="UP000092932">
    <property type="component" value="Chromosome"/>
</dbReference>
<dbReference type="OrthoDB" id="9810084at2"/>
<dbReference type="PANTHER" id="PTHR39337:SF1">
    <property type="entry name" value="BLR5642 PROTEIN"/>
    <property type="match status" value="1"/>
</dbReference>
<dbReference type="InterPro" id="IPR014519">
    <property type="entry name" value="UCP024492"/>
</dbReference>
<organism evidence="1 2">
    <name type="scientific">Tsuneonella dongtanensis</name>
    <dbReference type="NCBI Taxonomy" id="692370"/>
    <lineage>
        <taxon>Bacteria</taxon>
        <taxon>Pseudomonadati</taxon>
        <taxon>Pseudomonadota</taxon>
        <taxon>Alphaproteobacteria</taxon>
        <taxon>Sphingomonadales</taxon>
        <taxon>Erythrobacteraceae</taxon>
        <taxon>Tsuneonella</taxon>
    </lineage>
</organism>
<dbReference type="RefSeq" id="WP_067681292.1">
    <property type="nucleotide sequence ID" value="NZ_CP016591.1"/>
</dbReference>
<dbReference type="PATRIC" id="fig|692370.5.peg.2783"/>
<accession>A0A1B2AGJ5</accession>
<dbReference type="AlphaFoldDB" id="A0A1B2AGJ5"/>
<dbReference type="Pfam" id="PF04343">
    <property type="entry name" value="DUF488"/>
    <property type="match status" value="1"/>
</dbReference>
<dbReference type="PIRSF" id="PIRSF024492">
    <property type="entry name" value="UCP024492"/>
    <property type="match status" value="1"/>
</dbReference>
<evidence type="ECO:0000313" key="1">
    <source>
        <dbReference type="EMBL" id="ANY21264.1"/>
    </source>
</evidence>
<dbReference type="EMBL" id="CP016591">
    <property type="protein sequence ID" value="ANY21264.1"/>
    <property type="molecule type" value="Genomic_DNA"/>
</dbReference>
<proteinExistence type="predicted"/>
<dbReference type="KEGG" id="ado:A6F68_02774"/>
<keyword evidence="2" id="KW-1185">Reference proteome</keyword>
<gene>
    <name evidence="1" type="ORF">A6F68_02774</name>
</gene>
<sequence>MTTLYTIGYEGAELSDFLATLSEMGVQHVADIRDVPVSRKKGFSKNKLAEALSGAGISYSHFKALGDPKEGREAMRSGDRDRFFTIFERHVDQIEARDAMTELADVAAEVDTVLLCYERDPKDCHRTIVASMMRDDGLIRQFKHLGVKKYARAIS</sequence>
<dbReference type="PANTHER" id="PTHR39337">
    <property type="entry name" value="BLR5642 PROTEIN"/>
    <property type="match status" value="1"/>
</dbReference>
<dbReference type="InterPro" id="IPR007438">
    <property type="entry name" value="DUF488"/>
</dbReference>
<protein>
    <recommendedName>
        <fullName evidence="3">DUF488 domain-containing protein</fullName>
    </recommendedName>
</protein>
<reference evidence="1 2" key="1">
    <citation type="submission" date="2016-07" db="EMBL/GenBank/DDBJ databases">
        <title>Complete genome sequence of Altererythrobacter dongtanensis KCTC 22672, a type strain with esterase isolated from tidal flat.</title>
        <authorList>
            <person name="Cheng H."/>
            <person name="Wu Y.-H."/>
            <person name="Zhou P."/>
            <person name="Huo Y.-Y."/>
            <person name="Wang C.-S."/>
            <person name="Xu X.-W."/>
        </authorList>
    </citation>
    <scope>NUCLEOTIDE SEQUENCE [LARGE SCALE GENOMIC DNA]</scope>
    <source>
        <strain evidence="1 2">KCTC 22672</strain>
    </source>
</reference>
<name>A0A1B2AGJ5_9SPHN</name>
<evidence type="ECO:0000313" key="2">
    <source>
        <dbReference type="Proteomes" id="UP000092932"/>
    </source>
</evidence>
<dbReference type="STRING" id="692370.A6F68_02774"/>